<dbReference type="HOGENOM" id="CLU_016455_2_0_9"/>
<evidence type="ECO:0000313" key="5">
    <source>
        <dbReference type="Proteomes" id="UP000004483"/>
    </source>
</evidence>
<dbReference type="STRING" id="1423814.HMPREF0549_1857"/>
<dbReference type="Pfam" id="PF03816">
    <property type="entry name" value="LytR_cpsA_psr"/>
    <property type="match status" value="1"/>
</dbReference>
<evidence type="ECO:0000313" key="4">
    <source>
        <dbReference type="EMBL" id="EEJ39698.1"/>
    </source>
</evidence>
<evidence type="ECO:0000256" key="2">
    <source>
        <dbReference type="SAM" id="Phobius"/>
    </source>
</evidence>
<keyword evidence="2" id="KW-1133">Transmembrane helix</keyword>
<keyword evidence="2" id="KW-0812">Transmembrane</keyword>
<dbReference type="NCBIfam" id="TIGR00350">
    <property type="entry name" value="lytR_cpsA_psr"/>
    <property type="match status" value="1"/>
</dbReference>
<accession>C2EWM1</accession>
<dbReference type="InterPro" id="IPR004474">
    <property type="entry name" value="LytR_CpsA_psr"/>
</dbReference>
<dbReference type="Gene3D" id="3.40.630.190">
    <property type="entry name" value="LCP protein"/>
    <property type="match status" value="1"/>
</dbReference>
<organism evidence="4 5">
    <name type="scientific">Limosilactobacillus vaginalis DSM 5837 = ATCC 49540</name>
    <dbReference type="NCBI Taxonomy" id="1423814"/>
    <lineage>
        <taxon>Bacteria</taxon>
        <taxon>Bacillati</taxon>
        <taxon>Bacillota</taxon>
        <taxon>Bacilli</taxon>
        <taxon>Lactobacillales</taxon>
        <taxon>Lactobacillaceae</taxon>
        <taxon>Limosilactobacillus</taxon>
    </lineage>
</organism>
<protein>
    <submittedName>
        <fullName evidence="4">Cell envelope-like function transcriptional attenuator common domain protein</fullName>
    </submittedName>
</protein>
<keyword evidence="2" id="KW-0472">Membrane</keyword>
<evidence type="ECO:0000259" key="3">
    <source>
        <dbReference type="Pfam" id="PF03816"/>
    </source>
</evidence>
<comment type="similarity">
    <text evidence="1">Belongs to the LytR/CpsA/Psr (LCP) family.</text>
</comment>
<comment type="caution">
    <text evidence="4">The sequence shown here is derived from an EMBL/GenBank/DDBJ whole genome shotgun (WGS) entry which is preliminary data.</text>
</comment>
<feature type="domain" description="Cell envelope-related transcriptional attenuator" evidence="3">
    <location>
        <begin position="78"/>
        <end position="223"/>
    </location>
</feature>
<gene>
    <name evidence="4" type="ORF">HMPREF0549_1857</name>
</gene>
<proteinExistence type="inferred from homology"/>
<reference evidence="4 5" key="1">
    <citation type="submission" date="2009-01" db="EMBL/GenBank/DDBJ databases">
        <authorList>
            <person name="Qin X."/>
            <person name="Bachman B."/>
            <person name="Battles P."/>
            <person name="Bell A."/>
            <person name="Bess C."/>
            <person name="Bickham C."/>
            <person name="Chaboub L."/>
            <person name="Chen D."/>
            <person name="Coyle M."/>
            <person name="Deiros D.R."/>
            <person name="Dinh H."/>
            <person name="Forbes L."/>
            <person name="Fowler G."/>
            <person name="Francisco L."/>
            <person name="Fu Q."/>
            <person name="Gubbala S."/>
            <person name="Hale W."/>
            <person name="Han Y."/>
            <person name="Hemphill L."/>
            <person name="Highlander S.K."/>
            <person name="Hirani K."/>
            <person name="Hogues M."/>
            <person name="Jackson L."/>
            <person name="Jakkamsetti A."/>
            <person name="Javaid M."/>
            <person name="Jiang H."/>
            <person name="Korchina V."/>
            <person name="Kovar C."/>
            <person name="Lara F."/>
            <person name="Lee S."/>
            <person name="Mata R."/>
            <person name="Mathew T."/>
            <person name="Moen C."/>
            <person name="Morales K."/>
            <person name="Munidasa M."/>
            <person name="Nazareth L."/>
            <person name="Ngo R."/>
            <person name="Nguyen L."/>
            <person name="Okwuonu G."/>
            <person name="Ongeri F."/>
            <person name="Patil S."/>
            <person name="Petrosino J."/>
            <person name="Pham C."/>
            <person name="Pham P."/>
            <person name="Pu L.-L."/>
            <person name="Puazo M."/>
            <person name="Raj R."/>
            <person name="Reid J."/>
            <person name="Rouhana J."/>
            <person name="Saada N."/>
            <person name="Shang Y."/>
            <person name="Simmons D."/>
            <person name="Thornton R."/>
            <person name="Warren J."/>
            <person name="Weissenberger G."/>
            <person name="Zhang J."/>
            <person name="Zhang L."/>
            <person name="Zhou C."/>
            <person name="Zhu D."/>
            <person name="Muzny D."/>
            <person name="Worley K."/>
            <person name="Gibbs R."/>
        </authorList>
    </citation>
    <scope>NUCLEOTIDE SEQUENCE [LARGE SCALE GENOMIC DNA]</scope>
    <source>
        <strain evidence="4 5">ATCC 49540</strain>
    </source>
</reference>
<dbReference type="eggNOG" id="COG1316">
    <property type="taxonomic scope" value="Bacteria"/>
</dbReference>
<dbReference type="PATRIC" id="fig|1423814.6.peg.1699"/>
<dbReference type="PANTHER" id="PTHR33392:SF6">
    <property type="entry name" value="POLYISOPRENYL-TEICHOIC ACID--PEPTIDOGLYCAN TEICHOIC ACID TRANSFERASE TAGU"/>
    <property type="match status" value="1"/>
</dbReference>
<sequence>MRRGWKIFWSIFGVLVAILLIFAGVAYHNLSVTTGDMYSTSGANTKRNAQKVLAQKKPVSILLMGTDTGEFGRSDKGRTDTLMIMTLNPKTKTTTIISLPRDMKVNLPGYPEYSPSKINAAYTYGGVKESINTVQKEFNVPIDFYLLVNMNGLEKAINKVGGVDVVSPLTFSYEGHSFQKGKKYHLNGEAALAFSRMRHEDPNGDYGRQQRQRLIIAALLKKSVSYKTVLNRSFLHSIADSSQTDLTMRDMMRLAQHYSAARDHIVQDHAEGDNDNEGGTSFQVVNHDERQRISDLLQKSLN</sequence>
<dbReference type="PANTHER" id="PTHR33392">
    <property type="entry name" value="POLYISOPRENYL-TEICHOIC ACID--PEPTIDOGLYCAN TEICHOIC ACID TRANSFERASE TAGU"/>
    <property type="match status" value="1"/>
</dbReference>
<feature type="transmembrane region" description="Helical" evidence="2">
    <location>
        <begin position="7"/>
        <end position="27"/>
    </location>
</feature>
<dbReference type="Proteomes" id="UP000004483">
    <property type="component" value="Unassembled WGS sequence"/>
</dbReference>
<dbReference type="AlphaFoldDB" id="C2EWM1"/>
<dbReference type="InterPro" id="IPR050922">
    <property type="entry name" value="LytR/CpsA/Psr_CW_biosynth"/>
</dbReference>
<name>C2EWM1_9LACO</name>
<dbReference type="EMBL" id="ACGV01000196">
    <property type="protein sequence ID" value="EEJ39698.1"/>
    <property type="molecule type" value="Genomic_DNA"/>
</dbReference>
<evidence type="ECO:0000256" key="1">
    <source>
        <dbReference type="ARBA" id="ARBA00006068"/>
    </source>
</evidence>